<keyword evidence="2" id="KW-1185">Reference proteome</keyword>
<name>A0A8J5IC07_9STRA</name>
<evidence type="ECO:0000313" key="2">
    <source>
        <dbReference type="Proteomes" id="UP000709295"/>
    </source>
</evidence>
<dbReference type="AlphaFoldDB" id="A0A8J5IC07"/>
<dbReference type="EMBL" id="JAENGY010002809">
    <property type="protein sequence ID" value="KAG6943193.1"/>
    <property type="molecule type" value="Genomic_DNA"/>
</dbReference>
<protein>
    <submittedName>
        <fullName evidence="1">Uncharacterized protein</fullName>
    </submittedName>
</protein>
<gene>
    <name evidence="1" type="ORF">JG688_00017732</name>
</gene>
<accession>A0A8J5IC07</accession>
<sequence>MELTRLLGAGGNSGLGRLTFLSEPSFLCVDDGVLFSDLRLRQCQLVRVKARRVLHCHEVSINAIVGSHQTPVLGFK</sequence>
<comment type="caution">
    <text evidence="1">The sequence shown here is derived from an EMBL/GenBank/DDBJ whole genome shotgun (WGS) entry which is preliminary data.</text>
</comment>
<evidence type="ECO:0000313" key="1">
    <source>
        <dbReference type="EMBL" id="KAG6943193.1"/>
    </source>
</evidence>
<reference evidence="1" key="1">
    <citation type="submission" date="2021-01" db="EMBL/GenBank/DDBJ databases">
        <title>Phytophthora aleatoria, a newly-described species from Pinus radiata is distinct from Phytophthora cactorum isolates based on comparative genomics.</title>
        <authorList>
            <person name="Mcdougal R."/>
            <person name="Panda P."/>
            <person name="Williams N."/>
            <person name="Studholme D.J."/>
        </authorList>
    </citation>
    <scope>NUCLEOTIDE SEQUENCE</scope>
    <source>
        <strain evidence="1">NZFS 4037</strain>
    </source>
</reference>
<proteinExistence type="predicted"/>
<dbReference type="Proteomes" id="UP000709295">
    <property type="component" value="Unassembled WGS sequence"/>
</dbReference>
<organism evidence="1 2">
    <name type="scientific">Phytophthora aleatoria</name>
    <dbReference type="NCBI Taxonomy" id="2496075"/>
    <lineage>
        <taxon>Eukaryota</taxon>
        <taxon>Sar</taxon>
        <taxon>Stramenopiles</taxon>
        <taxon>Oomycota</taxon>
        <taxon>Peronosporomycetes</taxon>
        <taxon>Peronosporales</taxon>
        <taxon>Peronosporaceae</taxon>
        <taxon>Phytophthora</taxon>
    </lineage>
</organism>